<evidence type="ECO:0000256" key="1">
    <source>
        <dbReference type="ARBA" id="ARBA00004123"/>
    </source>
</evidence>
<dbReference type="InterPro" id="IPR021858">
    <property type="entry name" value="Fun_TF"/>
</dbReference>
<evidence type="ECO:0000313" key="4">
    <source>
        <dbReference type="Proteomes" id="UP000234585"/>
    </source>
</evidence>
<dbReference type="OrthoDB" id="3477330at2759"/>
<protein>
    <submittedName>
        <fullName evidence="3">Fungal-specific transcription factor domain-domain-containing protein</fullName>
    </submittedName>
</protein>
<dbReference type="PANTHER" id="PTHR37534:SF46">
    <property type="entry name" value="ZN(II)2CYS6 TRANSCRIPTION FACTOR (EUROFUNG)"/>
    <property type="match status" value="1"/>
</dbReference>
<evidence type="ECO:0000313" key="3">
    <source>
        <dbReference type="EMBL" id="PLB36090.1"/>
    </source>
</evidence>
<dbReference type="AlphaFoldDB" id="A0A2I2F625"/>
<dbReference type="GeneID" id="36522463"/>
<organism evidence="3 4">
    <name type="scientific">Aspergillus candidus</name>
    <dbReference type="NCBI Taxonomy" id="41067"/>
    <lineage>
        <taxon>Eukaryota</taxon>
        <taxon>Fungi</taxon>
        <taxon>Dikarya</taxon>
        <taxon>Ascomycota</taxon>
        <taxon>Pezizomycotina</taxon>
        <taxon>Eurotiomycetes</taxon>
        <taxon>Eurotiomycetidae</taxon>
        <taxon>Eurotiales</taxon>
        <taxon>Aspergillaceae</taxon>
        <taxon>Aspergillus</taxon>
        <taxon>Aspergillus subgen. Circumdati</taxon>
    </lineage>
</organism>
<keyword evidence="4" id="KW-1185">Reference proteome</keyword>
<accession>A0A2I2F625</accession>
<dbReference type="STRING" id="41067.A0A2I2F625"/>
<gene>
    <name evidence="3" type="ORF">BDW47DRAFT_119104</name>
</gene>
<comment type="subcellular location">
    <subcellularLocation>
        <location evidence="1">Nucleus</location>
    </subcellularLocation>
</comment>
<sequence length="596" mass="67394">MTKATVNSLGEITTNAALDNIEHWLESSSGPCLFQGPFGVLNFMHHHMSNEHAIDDAKPGGSKKENKSLAVSMNSVTDLSAMEQTSTHQQFSEPTPLSTVVSTVVSTGEDSFQDIFNFYSPTSPVRPPTQEPELSSVDVLPRALELLRHFKDNVCSFSFPLRGNPECPWQTIHLPAAMSTYAELLVSQKASHHRLSLFNSLVSASCLDRARRSRNTIDCEMYNQSQWHAKQHLELALKEEITSRKPVKYKELLVAILSMVYLEVFSGEYRFAQKFLIEAECLIRRRGFSKARKSFKVRILHHIYTWLRILAESTCGCALVAVCPARPNSSLVSDGELTQNLQSFRLPNAATLNELDKGVAKSDLIGYQDIHLEVMGLWNNSLFPIMYGIPESLMGLLSQVIRLANEQELFTRDTLVDVEVVTNLSKRTKKLEHHILTWELEQPPPPNSHHFVDSDSNGNSDRATPKAFCHNAFAMHQGLILFYYRRVHNINALILQETVQKALHFIEEACSTNQKEGQNLPLLWPCFIAACEAVDKSTQVRLLGWLRDMFYRTAVGTFLTAADVAQRVWKAREESSDFTLSWFDVMEHDRCPIIIV</sequence>
<keyword evidence="2" id="KW-0539">Nucleus</keyword>
<name>A0A2I2F625_ASPCN</name>
<evidence type="ECO:0000256" key="2">
    <source>
        <dbReference type="ARBA" id="ARBA00023242"/>
    </source>
</evidence>
<proteinExistence type="predicted"/>
<reference evidence="3 4" key="1">
    <citation type="submission" date="2017-12" db="EMBL/GenBank/DDBJ databases">
        <authorList>
            <consortium name="DOE Joint Genome Institute"/>
            <person name="Haridas S."/>
            <person name="Kjaerbolling I."/>
            <person name="Vesth T.C."/>
            <person name="Frisvad J.C."/>
            <person name="Nybo J.L."/>
            <person name="Theobald S."/>
            <person name="Kuo A."/>
            <person name="Bowyer P."/>
            <person name="Matsuda Y."/>
            <person name="Mondo S."/>
            <person name="Lyhne E.K."/>
            <person name="Kogle M.E."/>
            <person name="Clum A."/>
            <person name="Lipzen A."/>
            <person name="Salamov A."/>
            <person name="Ngan C.Y."/>
            <person name="Daum C."/>
            <person name="Chiniquy J."/>
            <person name="Barry K."/>
            <person name="LaButti K."/>
            <person name="Simmons B.A."/>
            <person name="Magnuson J.K."/>
            <person name="Mortensen U.H."/>
            <person name="Larsen T.O."/>
            <person name="Grigoriev I.V."/>
            <person name="Baker S.E."/>
            <person name="Andersen M.R."/>
            <person name="Nordberg H.P."/>
            <person name="Cantor M.N."/>
            <person name="Hua S.X."/>
        </authorList>
    </citation>
    <scope>NUCLEOTIDE SEQUENCE [LARGE SCALE GENOMIC DNA]</scope>
    <source>
        <strain evidence="3 4">CBS 102.13</strain>
    </source>
</reference>
<dbReference type="RefSeq" id="XP_024670102.1">
    <property type="nucleotide sequence ID" value="XM_024815303.1"/>
</dbReference>
<dbReference type="PANTHER" id="PTHR37534">
    <property type="entry name" value="TRANSCRIPTIONAL ACTIVATOR PROTEIN UGA3"/>
    <property type="match status" value="1"/>
</dbReference>
<dbReference type="Pfam" id="PF11951">
    <property type="entry name" value="Fungal_trans_2"/>
    <property type="match status" value="1"/>
</dbReference>
<dbReference type="Proteomes" id="UP000234585">
    <property type="component" value="Unassembled WGS sequence"/>
</dbReference>
<dbReference type="EMBL" id="KZ559155">
    <property type="protein sequence ID" value="PLB36090.1"/>
    <property type="molecule type" value="Genomic_DNA"/>
</dbReference>
<dbReference type="GO" id="GO:0005634">
    <property type="term" value="C:nucleus"/>
    <property type="evidence" value="ECO:0007669"/>
    <property type="project" value="UniProtKB-SubCell"/>
</dbReference>